<organism evidence="1 2">
    <name type="scientific">Parasponia andersonii</name>
    <name type="common">Sponia andersonii</name>
    <dbReference type="NCBI Taxonomy" id="3476"/>
    <lineage>
        <taxon>Eukaryota</taxon>
        <taxon>Viridiplantae</taxon>
        <taxon>Streptophyta</taxon>
        <taxon>Embryophyta</taxon>
        <taxon>Tracheophyta</taxon>
        <taxon>Spermatophyta</taxon>
        <taxon>Magnoliopsida</taxon>
        <taxon>eudicotyledons</taxon>
        <taxon>Gunneridae</taxon>
        <taxon>Pentapetalae</taxon>
        <taxon>rosids</taxon>
        <taxon>fabids</taxon>
        <taxon>Rosales</taxon>
        <taxon>Cannabaceae</taxon>
        <taxon>Parasponia</taxon>
    </lineage>
</organism>
<evidence type="ECO:0000313" key="1">
    <source>
        <dbReference type="EMBL" id="PON51813.1"/>
    </source>
</evidence>
<keyword evidence="2" id="KW-1185">Reference proteome</keyword>
<comment type="caution">
    <text evidence="1">The sequence shown here is derived from an EMBL/GenBank/DDBJ whole genome shotgun (WGS) entry which is preliminary data.</text>
</comment>
<dbReference type="AlphaFoldDB" id="A0A2P5BSP2"/>
<proteinExistence type="predicted"/>
<dbReference type="Proteomes" id="UP000237105">
    <property type="component" value="Unassembled WGS sequence"/>
</dbReference>
<name>A0A2P5BSP2_PARAD</name>
<sequence>MTRVQAKFTSITMNGSSKLQTLTGKISAAREKRDERDVIRFEPGYSHLRKQCGSFGQSAVSAEPGYGRGPFDNRFDGFVEISLGDGEVLRARFNGENGLSWGRRK</sequence>
<dbReference type="OrthoDB" id="10280364at2759"/>
<reference evidence="2" key="1">
    <citation type="submission" date="2016-06" db="EMBL/GenBank/DDBJ databases">
        <title>Parallel loss of symbiosis genes in relatives of nitrogen-fixing non-legume Parasponia.</title>
        <authorList>
            <person name="Van Velzen R."/>
            <person name="Holmer R."/>
            <person name="Bu F."/>
            <person name="Rutten L."/>
            <person name="Van Zeijl A."/>
            <person name="Liu W."/>
            <person name="Santuari L."/>
            <person name="Cao Q."/>
            <person name="Sharma T."/>
            <person name="Shen D."/>
            <person name="Roswanjaya Y."/>
            <person name="Wardhani T."/>
            <person name="Kalhor M.S."/>
            <person name="Jansen J."/>
            <person name="Van den Hoogen J."/>
            <person name="Gungor B."/>
            <person name="Hartog M."/>
            <person name="Hontelez J."/>
            <person name="Verver J."/>
            <person name="Yang W.-C."/>
            <person name="Schijlen E."/>
            <person name="Repin R."/>
            <person name="Schilthuizen M."/>
            <person name="Schranz E."/>
            <person name="Heidstra R."/>
            <person name="Miyata K."/>
            <person name="Fedorova E."/>
            <person name="Kohlen W."/>
            <person name="Bisseling T."/>
            <person name="Smit S."/>
            <person name="Geurts R."/>
        </authorList>
    </citation>
    <scope>NUCLEOTIDE SEQUENCE [LARGE SCALE GENOMIC DNA]</scope>
    <source>
        <strain evidence="2">cv. WU1-14</strain>
    </source>
</reference>
<accession>A0A2P5BSP2</accession>
<gene>
    <name evidence="1" type="ORF">PanWU01x14_213830</name>
</gene>
<protein>
    <submittedName>
        <fullName evidence="1">Uncharacterized protein</fullName>
    </submittedName>
</protein>
<dbReference type="EMBL" id="JXTB01000228">
    <property type="protein sequence ID" value="PON51813.1"/>
    <property type="molecule type" value="Genomic_DNA"/>
</dbReference>
<evidence type="ECO:0000313" key="2">
    <source>
        <dbReference type="Proteomes" id="UP000237105"/>
    </source>
</evidence>